<accession>A0AAD6NDN3</accession>
<evidence type="ECO:0000313" key="3">
    <source>
        <dbReference type="Proteomes" id="UP001219568"/>
    </source>
</evidence>
<dbReference type="PROSITE" id="PS50404">
    <property type="entry name" value="GST_NTER"/>
    <property type="match status" value="1"/>
</dbReference>
<sequence>MSLTFYDIALAPPVEKTACSPNPWKTRYALNFKKVPYKTTWVPLPDISKVRAPLNIPASRKFADGSPYHTLPIVSDPTTGRTIGDSFEIAVYLEEQYPSSGAGELFPAQDLDFVFGRELELFAPIAVADVSEDGPIPAYVRFNTNVDSAFTAHAQLMGGGLPLDPARAQETITEFEKRIGVPWDAMVLKGEARGSC</sequence>
<proteinExistence type="predicted"/>
<reference evidence="2" key="1">
    <citation type="journal article" date="2023" name="IMA Fungus">
        <title>Comparative genomic study of the Penicillium genus elucidates a diverse pangenome and 15 lateral gene transfer events.</title>
        <authorList>
            <person name="Petersen C."/>
            <person name="Sorensen T."/>
            <person name="Nielsen M.R."/>
            <person name="Sondergaard T.E."/>
            <person name="Sorensen J.L."/>
            <person name="Fitzpatrick D.A."/>
            <person name="Frisvad J.C."/>
            <person name="Nielsen K.L."/>
        </authorList>
    </citation>
    <scope>NUCLEOTIDE SEQUENCE</scope>
    <source>
        <strain evidence="2">IBT 15450</strain>
    </source>
</reference>
<comment type="caution">
    <text evidence="2">The sequence shown here is derived from an EMBL/GenBank/DDBJ whole genome shotgun (WGS) entry which is preliminary data.</text>
</comment>
<dbReference type="SUPFAM" id="SSF52833">
    <property type="entry name" value="Thioredoxin-like"/>
    <property type="match status" value="1"/>
</dbReference>
<dbReference type="Proteomes" id="UP001219568">
    <property type="component" value="Unassembled WGS sequence"/>
</dbReference>
<evidence type="ECO:0000259" key="1">
    <source>
        <dbReference type="PROSITE" id="PS50404"/>
    </source>
</evidence>
<evidence type="ECO:0000313" key="2">
    <source>
        <dbReference type="EMBL" id="KAJ6051852.1"/>
    </source>
</evidence>
<keyword evidence="3" id="KW-1185">Reference proteome</keyword>
<gene>
    <name evidence="2" type="ORF">N7460_002386</name>
</gene>
<organism evidence="2 3">
    <name type="scientific">Penicillium canescens</name>
    <dbReference type="NCBI Taxonomy" id="5083"/>
    <lineage>
        <taxon>Eukaryota</taxon>
        <taxon>Fungi</taxon>
        <taxon>Dikarya</taxon>
        <taxon>Ascomycota</taxon>
        <taxon>Pezizomycotina</taxon>
        <taxon>Eurotiomycetes</taxon>
        <taxon>Eurotiomycetidae</taxon>
        <taxon>Eurotiales</taxon>
        <taxon>Aspergillaceae</taxon>
        <taxon>Penicillium</taxon>
    </lineage>
</organism>
<dbReference type="Gene3D" id="3.40.30.10">
    <property type="entry name" value="Glutaredoxin"/>
    <property type="match status" value="1"/>
</dbReference>
<dbReference type="InterPro" id="IPR036249">
    <property type="entry name" value="Thioredoxin-like_sf"/>
</dbReference>
<dbReference type="InterPro" id="IPR004045">
    <property type="entry name" value="Glutathione_S-Trfase_N"/>
</dbReference>
<dbReference type="EMBL" id="JAQJZL010000002">
    <property type="protein sequence ID" value="KAJ6051852.1"/>
    <property type="molecule type" value="Genomic_DNA"/>
</dbReference>
<dbReference type="AlphaFoldDB" id="A0AAD6NDN3"/>
<dbReference type="Pfam" id="PF13409">
    <property type="entry name" value="GST_N_2"/>
    <property type="match status" value="1"/>
</dbReference>
<protein>
    <recommendedName>
        <fullName evidence="1">GST N-terminal domain-containing protein</fullName>
    </recommendedName>
</protein>
<name>A0AAD6NDN3_PENCN</name>
<reference evidence="2" key="2">
    <citation type="submission" date="2023-01" db="EMBL/GenBank/DDBJ databases">
        <authorList>
            <person name="Petersen C."/>
        </authorList>
    </citation>
    <scope>NUCLEOTIDE SEQUENCE</scope>
    <source>
        <strain evidence="2">IBT 15450</strain>
    </source>
</reference>
<feature type="domain" description="GST N-terminal" evidence="1">
    <location>
        <begin position="10"/>
        <end position="101"/>
    </location>
</feature>